<name>A0A8S4G318_PLUXY</name>
<comment type="subunit">
    <text evidence="2">Homodimer.</text>
</comment>
<comment type="caution">
    <text evidence="9">The sequence shown here is derived from an EMBL/GenBank/DDBJ whole genome shotgun (WGS) entry which is preliminary data.</text>
</comment>
<dbReference type="SMART" id="SM00892">
    <property type="entry name" value="Endonuclease_NS"/>
    <property type="match status" value="1"/>
</dbReference>
<dbReference type="InterPro" id="IPR001604">
    <property type="entry name" value="Endo_G_ENPP1-like_dom"/>
</dbReference>
<dbReference type="InterPro" id="IPR044925">
    <property type="entry name" value="His-Me_finger_sf"/>
</dbReference>
<keyword evidence="10" id="KW-1185">Reference proteome</keyword>
<dbReference type="InterPro" id="IPR033132">
    <property type="entry name" value="GH_1_N_CS"/>
</dbReference>
<feature type="signal peptide" evidence="6">
    <location>
        <begin position="1"/>
        <end position="16"/>
    </location>
</feature>
<evidence type="ECO:0000256" key="1">
    <source>
        <dbReference type="ARBA" id="ARBA00010838"/>
    </source>
</evidence>
<protein>
    <submittedName>
        <fullName evidence="9">(diamondback moth) hypothetical protein</fullName>
    </submittedName>
</protein>
<dbReference type="EMBL" id="CAJHNJ030000086">
    <property type="protein sequence ID" value="CAG9134840.1"/>
    <property type="molecule type" value="Genomic_DNA"/>
</dbReference>
<dbReference type="PANTHER" id="PTHR10353">
    <property type="entry name" value="GLYCOSYL HYDROLASE"/>
    <property type="match status" value="1"/>
</dbReference>
<dbReference type="InterPro" id="IPR044929">
    <property type="entry name" value="DNA/RNA_non-sp_Endonuclease_sf"/>
</dbReference>
<dbReference type="SUPFAM" id="SSF54060">
    <property type="entry name" value="His-Me finger endonucleases"/>
    <property type="match status" value="1"/>
</dbReference>
<dbReference type="GO" id="GO:0005975">
    <property type="term" value="P:carbohydrate metabolic process"/>
    <property type="evidence" value="ECO:0007669"/>
    <property type="project" value="InterPro"/>
</dbReference>
<dbReference type="InterPro" id="IPR001360">
    <property type="entry name" value="Glyco_hydro_1"/>
</dbReference>
<dbReference type="Pfam" id="PF01223">
    <property type="entry name" value="Endonuclease_NS"/>
    <property type="match status" value="1"/>
</dbReference>
<evidence type="ECO:0000256" key="2">
    <source>
        <dbReference type="ARBA" id="ARBA00011738"/>
    </source>
</evidence>
<evidence type="ECO:0000256" key="3">
    <source>
        <dbReference type="ARBA" id="ARBA00022801"/>
    </source>
</evidence>
<dbReference type="SUPFAM" id="SSF51445">
    <property type="entry name" value="(Trans)glycosidases"/>
    <property type="match status" value="1"/>
</dbReference>
<accession>A0A8S4G318</accession>
<dbReference type="PROSITE" id="PS00653">
    <property type="entry name" value="GLYCOSYL_HYDROL_F1_2"/>
    <property type="match status" value="1"/>
</dbReference>
<feature type="chain" id="PRO_5035792901" evidence="6">
    <location>
        <begin position="17"/>
        <end position="943"/>
    </location>
</feature>
<sequence>MLRPCLLAALVLVAWSLPADLPHPSDLALLLGPEEFEDYLDQWLAVEQDRRVANGTVFRDAEVRSGCSLHVNQDFGQPQPVYLRGGRYIAPSGNNGRVRLNSGESVVVACVGSGRTIRHPNLSKTVATATAKCEGGTSISGSGWLSGRGEFGGLTCSGHSFHDALATNDRCYGNNLVIRVGYNVNNKFHPLYYSCFDQARLEVLYVWYEQGPEHAVSQVGVDRPSWMAGSFYPGVDINNYYRQATQKKEIANLIGQDLTNKYITNVHFLNRGHLTAKTDFTLATGQRTTFYFINAAPQWQAFNSGNWNTLEQELRFRIGAAGYNTMVYTGTYGISYLRDKNNRPVDLYLYRDKNNNYKLPVPLYFYKVVVDEKRQIGTAFVGINNPYITDSEARSLTFCKDRCRNNSAFNWLKWRPDRVDLGYSFCCTLADFRKVVKHLPSFKVNGLLILRCHGSFVEGRRREFPQDFIFGAATSAYQTEGAWDVDGKTASLWDYHTHTYPDSISDQSNGDIAADSYHHYLRDVEMLRELGVQSYRLSISWTRLLPTGFANKVNPAGVEYYSKFIDELLKYNITPLVTIFHWDVPQNLQQLGGLTNPLFVDWFEDYARVVFELFGDRVKFWITINEPKQICLFGYGSTRLAPQLNAGGVADYICAKTILLANARAYHLYNEEFRSKQGGQVGLAVDVPWYSPHTDTKEDEFATELQRQFDWALYTDPIFSDSRGWPAEFSERVLNKSLSQGFPRSRLPPLSREEAEFIHGTGDFLGVNHYVSNRVSATKFLKEHAVPSTYDDANVGTTVPDDEEGWTVSEFGIMPQGPNNLYHVLSQLSCRYTTRYYITESGVPTGPGLNDTYRVTAYRNNLESVLNAIDEGIPIKGFYAWSLMDNFEWLSGYTRRFGLYDVDFTDPARPRTAKHSAFVYKHIVTHRHIDHEYDPAGRTMSID</sequence>
<keyword evidence="3" id="KW-0378">Hydrolase</keyword>
<keyword evidence="5" id="KW-0326">Glycosidase</keyword>
<keyword evidence="4" id="KW-0325">Glycoprotein</keyword>
<dbReference type="PANTHER" id="PTHR10353:SF36">
    <property type="entry name" value="LP05116P"/>
    <property type="match status" value="1"/>
</dbReference>
<dbReference type="InterPro" id="IPR020821">
    <property type="entry name" value="ENPP1-3/EXOG-like_nuc-like"/>
</dbReference>
<evidence type="ECO:0000256" key="6">
    <source>
        <dbReference type="SAM" id="SignalP"/>
    </source>
</evidence>
<dbReference type="Gene3D" id="3.20.20.80">
    <property type="entry name" value="Glycosidases"/>
    <property type="match status" value="1"/>
</dbReference>
<evidence type="ECO:0000256" key="4">
    <source>
        <dbReference type="ARBA" id="ARBA00023180"/>
    </source>
</evidence>
<dbReference type="Gene3D" id="3.40.570.10">
    <property type="entry name" value="Extracellular Endonuclease, subunit A"/>
    <property type="match status" value="1"/>
</dbReference>
<evidence type="ECO:0000313" key="9">
    <source>
        <dbReference type="EMBL" id="CAG9134840.1"/>
    </source>
</evidence>
<feature type="domain" description="DNA/RNA non-specific endonuclease/pyrophosphatase/phosphodiesterase" evidence="8">
    <location>
        <begin position="188"/>
        <end position="432"/>
    </location>
</feature>
<comment type="similarity">
    <text evidence="1">Belongs to the glycosyl hydrolase 1 family.</text>
</comment>
<keyword evidence="6" id="KW-0732">Signal</keyword>
<dbReference type="Proteomes" id="UP000653454">
    <property type="component" value="Unassembled WGS sequence"/>
</dbReference>
<dbReference type="GO" id="GO:0046872">
    <property type="term" value="F:metal ion binding"/>
    <property type="evidence" value="ECO:0007669"/>
    <property type="project" value="InterPro"/>
</dbReference>
<dbReference type="Pfam" id="PF00232">
    <property type="entry name" value="Glyco_hydro_1"/>
    <property type="match status" value="1"/>
</dbReference>
<evidence type="ECO:0000313" key="10">
    <source>
        <dbReference type="Proteomes" id="UP000653454"/>
    </source>
</evidence>
<dbReference type="InterPro" id="IPR017853">
    <property type="entry name" value="GH"/>
</dbReference>
<reference evidence="9" key="1">
    <citation type="submission" date="2020-11" db="EMBL/GenBank/DDBJ databases">
        <authorList>
            <person name="Whiteford S."/>
        </authorList>
    </citation>
    <scope>NUCLEOTIDE SEQUENCE</scope>
</reference>
<dbReference type="PRINTS" id="PR00131">
    <property type="entry name" value="GLHYDRLASE1"/>
</dbReference>
<evidence type="ECO:0000256" key="5">
    <source>
        <dbReference type="ARBA" id="ARBA00023295"/>
    </source>
</evidence>
<gene>
    <name evidence="9" type="ORF">PLXY2_LOCUS13068</name>
</gene>
<dbReference type="GO" id="GO:0003676">
    <property type="term" value="F:nucleic acid binding"/>
    <property type="evidence" value="ECO:0007669"/>
    <property type="project" value="InterPro"/>
</dbReference>
<dbReference type="SMART" id="SM00477">
    <property type="entry name" value="NUC"/>
    <property type="match status" value="1"/>
</dbReference>
<feature type="domain" description="ENPP1-3/EXOG-like endonuclease/phosphodiesterase" evidence="7">
    <location>
        <begin position="189"/>
        <end position="405"/>
    </location>
</feature>
<organism evidence="9 10">
    <name type="scientific">Plutella xylostella</name>
    <name type="common">Diamondback moth</name>
    <name type="synonym">Plutella maculipennis</name>
    <dbReference type="NCBI Taxonomy" id="51655"/>
    <lineage>
        <taxon>Eukaryota</taxon>
        <taxon>Metazoa</taxon>
        <taxon>Ecdysozoa</taxon>
        <taxon>Arthropoda</taxon>
        <taxon>Hexapoda</taxon>
        <taxon>Insecta</taxon>
        <taxon>Pterygota</taxon>
        <taxon>Neoptera</taxon>
        <taxon>Endopterygota</taxon>
        <taxon>Lepidoptera</taxon>
        <taxon>Glossata</taxon>
        <taxon>Ditrysia</taxon>
        <taxon>Yponomeutoidea</taxon>
        <taxon>Plutellidae</taxon>
        <taxon>Plutella</taxon>
    </lineage>
</organism>
<dbReference type="AlphaFoldDB" id="A0A8S4G318"/>
<evidence type="ECO:0000259" key="7">
    <source>
        <dbReference type="SMART" id="SM00477"/>
    </source>
</evidence>
<dbReference type="FunFam" id="3.20.20.80:FF:000013">
    <property type="entry name" value="lactase-phlorizin hydrolase"/>
    <property type="match status" value="1"/>
</dbReference>
<evidence type="ECO:0000259" key="8">
    <source>
        <dbReference type="SMART" id="SM00892"/>
    </source>
</evidence>
<dbReference type="FunFam" id="3.40.570.10:FF:000007">
    <property type="entry name" value="Alkaline nuclease"/>
    <property type="match status" value="1"/>
</dbReference>
<proteinExistence type="inferred from homology"/>
<dbReference type="GO" id="GO:0008422">
    <property type="term" value="F:beta-glucosidase activity"/>
    <property type="evidence" value="ECO:0007669"/>
    <property type="project" value="TreeGrafter"/>
</dbReference>